<dbReference type="AlphaFoldDB" id="A0A2I0QZ09"/>
<dbReference type="Pfam" id="PF07693">
    <property type="entry name" value="KAP_NTPase"/>
    <property type="match status" value="1"/>
</dbReference>
<sequence>MENYISDKTVSLKKDDKFQRYEYGKRIAETISTRTSSENIVFGLYGKWGSGKSSMLKFIEKELDEEKTLQVHFNPWRYKDEDDLLIDFFQTLAKHLDKNIYSRKNRISKFSKKLLSATGELSKLVYVDTSVIGNMLPQGNVVKFKKRTEEFLKLSDKKLVIFIDDIDRLDKDELFTLFRLIKLTADFSNTVYILSFDKEMVAKAIGQRYGNGDDNDGSSFLEKIIQIPIELPTFRYDELRDYTLNLIEQVLNKNLIRLNESETSRFITAFDNCLFTTIVTPRNAKQYYNALEFSIPLMKGEVNIVDLLIFEGIKLFYPTYAEFVKKNLAIFITGYIMNHSMIGNIQEKDKERIKKEFNLLSEKTDQTKHQAIETLLRSLFPKFRQVFENVSLRHPKDVEQSISSADYIERYMSYSLAKNEISDVEFSTFIENLNVFTNADVSSNASKLIESGTISDFLTKVQLFGDDLGWDEAKKIITFIFNHSGLIKIESHQAFNLNSDLRKVAYFTTSQFKKQNDSSLIIEFLSKEIKNIKNIYFLLEYLKYGVYNKDVSKGLFSQAQINQVYSVSITTILDTLQKGEYLFDKYPMFILKLLFIWSEIDSESAGKHIKDYLKSDNENISTVLTSFAGQIYVTSSKRNNSIHMGDIRVDDFKLIQKMNCEKAIFDAINKHFSIDELKGSDLVLNTEMNDNTVLNLANQFLYYYNESLKPTP</sequence>
<gene>
    <name evidence="2" type="ORF">CW751_14450</name>
</gene>
<keyword evidence="3" id="KW-1185">Reference proteome</keyword>
<evidence type="ECO:0000313" key="3">
    <source>
        <dbReference type="Proteomes" id="UP000236654"/>
    </source>
</evidence>
<dbReference type="RefSeq" id="WP_101335738.1">
    <property type="nucleotide sequence ID" value="NZ_PJNI01000024.1"/>
</dbReference>
<protein>
    <recommendedName>
        <fullName evidence="1">KAP NTPase domain-containing protein</fullName>
    </recommendedName>
</protein>
<dbReference type="Gene3D" id="3.40.50.300">
    <property type="entry name" value="P-loop containing nucleotide triphosphate hydrolases"/>
    <property type="match status" value="1"/>
</dbReference>
<dbReference type="InterPro" id="IPR011646">
    <property type="entry name" value="KAP_P-loop"/>
</dbReference>
<dbReference type="PANTHER" id="PTHR22674:SF6">
    <property type="entry name" value="NTPASE KAP FAMILY P-LOOP DOMAIN-CONTAINING PROTEIN 1"/>
    <property type="match status" value="1"/>
</dbReference>
<dbReference type="InterPro" id="IPR052754">
    <property type="entry name" value="NTPase_KAP_P-loop"/>
</dbReference>
<dbReference type="Proteomes" id="UP000236654">
    <property type="component" value="Unassembled WGS sequence"/>
</dbReference>
<organism evidence="2 3">
    <name type="scientific">Brumimicrobium salinarum</name>
    <dbReference type="NCBI Taxonomy" id="2058658"/>
    <lineage>
        <taxon>Bacteria</taxon>
        <taxon>Pseudomonadati</taxon>
        <taxon>Bacteroidota</taxon>
        <taxon>Flavobacteriia</taxon>
        <taxon>Flavobacteriales</taxon>
        <taxon>Crocinitomicaceae</taxon>
        <taxon>Brumimicrobium</taxon>
    </lineage>
</organism>
<proteinExistence type="predicted"/>
<feature type="domain" description="KAP NTPase" evidence="1">
    <location>
        <begin position="23"/>
        <end position="292"/>
    </location>
</feature>
<reference evidence="2 3" key="1">
    <citation type="submission" date="2017-12" db="EMBL/GenBank/DDBJ databases">
        <title>The draft genome sequence of Brumimicrobium saltpan LHR20.</title>
        <authorList>
            <person name="Do Z.-J."/>
            <person name="Luo H.-R."/>
        </authorList>
    </citation>
    <scope>NUCLEOTIDE SEQUENCE [LARGE SCALE GENOMIC DNA]</scope>
    <source>
        <strain evidence="2 3">LHR20</strain>
    </source>
</reference>
<dbReference type="InterPro" id="IPR027417">
    <property type="entry name" value="P-loop_NTPase"/>
</dbReference>
<name>A0A2I0QZ09_9FLAO</name>
<dbReference type="EMBL" id="PJNI01000024">
    <property type="protein sequence ID" value="PKR79547.1"/>
    <property type="molecule type" value="Genomic_DNA"/>
</dbReference>
<dbReference type="OrthoDB" id="88903at2"/>
<accession>A0A2I0QZ09</accession>
<comment type="caution">
    <text evidence="2">The sequence shown here is derived from an EMBL/GenBank/DDBJ whole genome shotgun (WGS) entry which is preliminary data.</text>
</comment>
<dbReference type="SUPFAM" id="SSF52540">
    <property type="entry name" value="P-loop containing nucleoside triphosphate hydrolases"/>
    <property type="match status" value="1"/>
</dbReference>
<evidence type="ECO:0000259" key="1">
    <source>
        <dbReference type="Pfam" id="PF07693"/>
    </source>
</evidence>
<dbReference type="PANTHER" id="PTHR22674">
    <property type="entry name" value="NTPASE, KAP FAMILY P-LOOP DOMAIN-CONTAINING 1"/>
    <property type="match status" value="1"/>
</dbReference>
<evidence type="ECO:0000313" key="2">
    <source>
        <dbReference type="EMBL" id="PKR79547.1"/>
    </source>
</evidence>